<proteinExistence type="predicted"/>
<dbReference type="KEGG" id="cazo:G3A45_12245"/>
<protein>
    <submittedName>
        <fullName evidence="1">Uncharacterized protein</fullName>
    </submittedName>
</protein>
<gene>
    <name evidence="1" type="ORF">G3A45_12245</name>
</gene>
<evidence type="ECO:0000313" key="1">
    <source>
        <dbReference type="EMBL" id="QIB27974.1"/>
    </source>
</evidence>
<reference evidence="1 2" key="1">
    <citation type="submission" date="2020-02" db="EMBL/GenBank/DDBJ databases">
        <title>Thermophilic hydrogen producing bacteria, Caloranaerobacter azorensis.</title>
        <authorList>
            <person name="Baek K."/>
        </authorList>
    </citation>
    <scope>NUCLEOTIDE SEQUENCE [LARGE SCALE GENOMIC DNA]</scope>
    <source>
        <strain evidence="1 2">T3-1</strain>
    </source>
</reference>
<name>A0A6P1YFK4_9FIRM</name>
<dbReference type="RefSeq" id="WP_163235882.1">
    <property type="nucleotide sequence ID" value="NZ_CP048617.1"/>
</dbReference>
<dbReference type="Proteomes" id="UP000464452">
    <property type="component" value="Chromosome"/>
</dbReference>
<organism evidence="1 2">
    <name type="scientific">Caloranaerobacter azorensis</name>
    <dbReference type="NCBI Taxonomy" id="116090"/>
    <lineage>
        <taxon>Bacteria</taxon>
        <taxon>Bacillati</taxon>
        <taxon>Bacillota</taxon>
        <taxon>Tissierellia</taxon>
        <taxon>Tissierellales</taxon>
        <taxon>Thermohalobacteraceae</taxon>
        <taxon>Caloranaerobacter</taxon>
    </lineage>
</organism>
<evidence type="ECO:0000313" key="2">
    <source>
        <dbReference type="Proteomes" id="UP000464452"/>
    </source>
</evidence>
<dbReference type="CDD" id="cd09124">
    <property type="entry name" value="PLDc_like_TrmB_middle"/>
    <property type="match status" value="1"/>
</dbReference>
<accession>A0A6P1YFK4</accession>
<dbReference type="EMBL" id="CP048617">
    <property type="protein sequence ID" value="QIB27974.1"/>
    <property type="molecule type" value="Genomic_DNA"/>
</dbReference>
<sequence>MDYEYFKDELKLLEQRGVEIVTVLYGNVSEEIGEIYYHEMEEMESYALKHGRWFTLVSDGEESLFAMFNEDKSQAIWTANKAFMLMAESFIVHDIYLAEIYKEYREELDKKFGPNLKRIRQKMHI</sequence>
<dbReference type="AlphaFoldDB" id="A0A6P1YFK4"/>